<dbReference type="PANTHER" id="PTHR40980">
    <property type="entry name" value="PLUG DOMAIN-CONTAINING PROTEIN"/>
    <property type="match status" value="1"/>
</dbReference>
<dbReference type="InterPro" id="IPR036942">
    <property type="entry name" value="Beta-barrel_TonB_sf"/>
</dbReference>
<dbReference type="AlphaFoldDB" id="A0A521B677"/>
<protein>
    <submittedName>
        <fullName evidence="7">TonB-dependent receptor</fullName>
    </submittedName>
</protein>
<dbReference type="Pfam" id="PF00593">
    <property type="entry name" value="TonB_dep_Rec_b-barrel"/>
    <property type="match status" value="1"/>
</dbReference>
<keyword evidence="2 4" id="KW-0472">Membrane</keyword>
<evidence type="ECO:0000259" key="6">
    <source>
        <dbReference type="Pfam" id="PF07715"/>
    </source>
</evidence>
<evidence type="ECO:0000313" key="7">
    <source>
        <dbReference type="EMBL" id="SMO42575.1"/>
    </source>
</evidence>
<dbReference type="Gene3D" id="2.40.170.20">
    <property type="entry name" value="TonB-dependent receptor, beta-barrel domain"/>
    <property type="match status" value="1"/>
</dbReference>
<keyword evidence="7" id="KW-0675">Receptor</keyword>
<comment type="similarity">
    <text evidence="4">Belongs to the TonB-dependent receptor family.</text>
</comment>
<dbReference type="InterPro" id="IPR012910">
    <property type="entry name" value="Plug_dom"/>
</dbReference>
<gene>
    <name evidence="7" type="ORF">SAMN06265219_10249</name>
</gene>
<feature type="domain" description="TonB-dependent receptor-like beta-barrel" evidence="5">
    <location>
        <begin position="514"/>
        <end position="1032"/>
    </location>
</feature>
<dbReference type="InterPro" id="IPR008969">
    <property type="entry name" value="CarboxyPept-like_regulatory"/>
</dbReference>
<feature type="domain" description="TonB-dependent receptor plug" evidence="6">
    <location>
        <begin position="157"/>
        <end position="276"/>
    </location>
</feature>
<dbReference type="Proteomes" id="UP000317557">
    <property type="component" value="Unassembled WGS sequence"/>
</dbReference>
<accession>A0A521B677</accession>
<sequence length="1065" mass="117949">MVEEALSVIWTILLINDNAATSDMNKVLLTVFTLLFGVTLLSAQNTSSGHGQIRGTITDAGNGEVLIGVNVAIKGTSIGAATDIDGNYIIRRVPAGTHTLVVSYIGYERIEEEIEVEDGETLEYNVELVQVAVQGEGVTVSAQREGQIEAINQQITSDNIVNVVSETKIQELPDFNAAAALGRLPGVSTTQSSGEANKVVIRGLAPEYNAIEIEGVQLASTGSSTIGLSSNPGVGSGRVNNDRSVDLTMVSPYMIRMIEVYKSLTPDMNANSIGGTVNMELRKAPEGLHWDAMWQQGYTAKSNTLGNYRAVGSVSNRFLNNKLGVYALVNAESYDRNSDNLNTDYGIAGSIEEADPETGFRPVEVTSVSFNRHLETRDRLGANLILDYDLGKGSVKFVNMFASINSDFTDHNQSINYNNGRMDWRMSLGETEIQQRVHSLRVDYDFDWLQVNLSGSYTGARNTLEDSPVLTFNQTQAVNPAPRDNIQPENLVDRQADFRGIDDVILRSGNLFSNYYEEDKFTYKADFEIPFNIGAGANGFFKFGGQFVDQETSTDQETPYLAFDGNANATDDNIANSLSRTLRDQFGLTTNDQGVFTGTSLETRNDDLYDAFLGNDYGQVFFAANPNTLVDVLNFVIGNPDFDASNEERSSGAQGGWYDGPYQALSNDYTYQEDYFATYAMTKLNFGKFMVIGGARYEEVNSEYFAYNARDQRNAQAQIMYDTTSSASNSFLLPMVQGRFSVTDWMDLRYSYTQTLSRPDYNLLSPKFTITQGNSIYTGNPDLKPAKSENHDINLTFHANKIGLLSVGAFQKSIENFVYTASYQINLAEEAGIDQVSNYQLICNQYYRDKYDLSCADGAALITPVVNPTTGAATATVSRPVNNPNDGLVRGLEFDFQHNFWYLPRALSNMVFGINYARIFSEIETPFYDQGSRIVGEGRNVREEFFLVDSSFTSRLSGQPNHVMNTYLGFDYKGFSTRISVLLQTNTFGGSGGRYPENDRFSTDYLKIDYSAKYRVPMLGGNSEIFFDISNLNSANNQQVQRSINGDSNIQNYGLTANLGIRFRY</sequence>
<proteinExistence type="inferred from homology"/>
<evidence type="ECO:0000313" key="8">
    <source>
        <dbReference type="Proteomes" id="UP000317557"/>
    </source>
</evidence>
<keyword evidence="3" id="KW-0998">Cell outer membrane</keyword>
<keyword evidence="8" id="KW-1185">Reference proteome</keyword>
<reference evidence="7 8" key="1">
    <citation type="submission" date="2017-05" db="EMBL/GenBank/DDBJ databases">
        <authorList>
            <person name="Varghese N."/>
            <person name="Submissions S."/>
        </authorList>
    </citation>
    <scope>NUCLEOTIDE SEQUENCE [LARGE SCALE GENOMIC DNA]</scope>
    <source>
        <strain evidence="7 8">DSM 21985</strain>
    </source>
</reference>
<name>A0A521B677_9BACT</name>
<dbReference type="SUPFAM" id="SSF49464">
    <property type="entry name" value="Carboxypeptidase regulatory domain-like"/>
    <property type="match status" value="1"/>
</dbReference>
<evidence type="ECO:0000256" key="4">
    <source>
        <dbReference type="RuleBase" id="RU003357"/>
    </source>
</evidence>
<evidence type="ECO:0000256" key="2">
    <source>
        <dbReference type="ARBA" id="ARBA00023136"/>
    </source>
</evidence>
<evidence type="ECO:0000259" key="5">
    <source>
        <dbReference type="Pfam" id="PF00593"/>
    </source>
</evidence>
<dbReference type="OrthoDB" id="8727862at2"/>
<comment type="subcellular location">
    <subcellularLocation>
        <location evidence="1 4">Cell outer membrane</location>
    </subcellularLocation>
</comment>
<dbReference type="EMBL" id="FXTP01000002">
    <property type="protein sequence ID" value="SMO42575.1"/>
    <property type="molecule type" value="Genomic_DNA"/>
</dbReference>
<dbReference type="PANTHER" id="PTHR40980:SF4">
    <property type="entry name" value="TONB-DEPENDENT RECEPTOR-LIKE BETA-BARREL DOMAIN-CONTAINING PROTEIN"/>
    <property type="match status" value="1"/>
</dbReference>
<evidence type="ECO:0000256" key="3">
    <source>
        <dbReference type="ARBA" id="ARBA00023237"/>
    </source>
</evidence>
<dbReference type="Gene3D" id="2.60.40.1120">
    <property type="entry name" value="Carboxypeptidase-like, regulatory domain"/>
    <property type="match status" value="1"/>
</dbReference>
<dbReference type="NCBIfam" id="TIGR01782">
    <property type="entry name" value="TonB-Xanth-Caul"/>
    <property type="match status" value="1"/>
</dbReference>
<dbReference type="GO" id="GO:0009279">
    <property type="term" value="C:cell outer membrane"/>
    <property type="evidence" value="ECO:0007669"/>
    <property type="project" value="UniProtKB-SubCell"/>
</dbReference>
<evidence type="ECO:0000256" key="1">
    <source>
        <dbReference type="ARBA" id="ARBA00004442"/>
    </source>
</evidence>
<keyword evidence="4" id="KW-0798">TonB box</keyword>
<dbReference type="SUPFAM" id="SSF56935">
    <property type="entry name" value="Porins"/>
    <property type="match status" value="1"/>
</dbReference>
<organism evidence="7 8">
    <name type="scientific">Gracilimonas mengyeensis</name>
    <dbReference type="NCBI Taxonomy" id="1302730"/>
    <lineage>
        <taxon>Bacteria</taxon>
        <taxon>Pseudomonadati</taxon>
        <taxon>Balneolota</taxon>
        <taxon>Balneolia</taxon>
        <taxon>Balneolales</taxon>
        <taxon>Balneolaceae</taxon>
        <taxon>Gracilimonas</taxon>
    </lineage>
</organism>
<dbReference type="Pfam" id="PF07715">
    <property type="entry name" value="Plug"/>
    <property type="match status" value="1"/>
</dbReference>
<dbReference type="InterPro" id="IPR000531">
    <property type="entry name" value="Beta-barrel_TonB"/>
</dbReference>
<dbReference type="Pfam" id="PF13715">
    <property type="entry name" value="CarbopepD_reg_2"/>
    <property type="match status" value="1"/>
</dbReference>
<dbReference type="Gene3D" id="2.170.130.10">
    <property type="entry name" value="TonB-dependent receptor, plug domain"/>
    <property type="match status" value="1"/>
</dbReference>
<dbReference type="InterPro" id="IPR010104">
    <property type="entry name" value="TonB_rcpt_bac"/>
</dbReference>
<dbReference type="InterPro" id="IPR037066">
    <property type="entry name" value="Plug_dom_sf"/>
</dbReference>